<feature type="domain" description="PBP" evidence="13">
    <location>
        <begin position="30"/>
        <end position="258"/>
    </location>
</feature>
<dbReference type="CDD" id="cd13653">
    <property type="entry name" value="PBP2_phosphate_like_1"/>
    <property type="match status" value="1"/>
</dbReference>
<comment type="caution">
    <text evidence="14">The sequence shown here is derived from an EMBL/GenBank/DDBJ whole genome shotgun (WGS) entry which is preliminary data.</text>
</comment>
<dbReference type="EMBL" id="SDGZ01000013">
    <property type="protein sequence ID" value="TYC49852.1"/>
    <property type="molecule type" value="Genomic_DNA"/>
</dbReference>
<dbReference type="OrthoDB" id="9790048at2"/>
<dbReference type="GO" id="GO:0005886">
    <property type="term" value="C:plasma membrane"/>
    <property type="evidence" value="ECO:0007669"/>
    <property type="project" value="UniProtKB-SubCell"/>
</dbReference>
<evidence type="ECO:0000256" key="11">
    <source>
        <dbReference type="ARBA" id="ARBA00023288"/>
    </source>
</evidence>
<keyword evidence="9" id="KW-0472">Membrane</keyword>
<evidence type="ECO:0000256" key="12">
    <source>
        <dbReference type="RuleBase" id="RU367119"/>
    </source>
</evidence>
<comment type="similarity">
    <text evidence="3 12">Belongs to the PstS family.</text>
</comment>
<dbReference type="RefSeq" id="WP_148622411.1">
    <property type="nucleotide sequence ID" value="NZ_SDGZ01000013.1"/>
</dbReference>
<dbReference type="NCBIfam" id="TIGR02136">
    <property type="entry name" value="ptsS_2"/>
    <property type="match status" value="1"/>
</dbReference>
<reference evidence="14 15" key="1">
    <citation type="submission" date="2019-01" db="EMBL/GenBank/DDBJ databases">
        <title>Weissella sp. nov., a novel lactic acid bacterium isolated from animal feces.</title>
        <authorList>
            <person name="Wang L.-T."/>
        </authorList>
    </citation>
    <scope>NUCLEOTIDE SEQUENCE [LARGE SCALE GENOMIC DNA]</scope>
    <source>
        <strain evidence="14 15">8H-2</strain>
    </source>
</reference>
<comment type="function">
    <text evidence="1">Part of the ABC transporter complex PstSACB involved in phosphate import.</text>
</comment>
<evidence type="ECO:0000256" key="8">
    <source>
        <dbReference type="ARBA" id="ARBA00022729"/>
    </source>
</evidence>
<protein>
    <recommendedName>
        <fullName evidence="12">Phosphate-binding protein</fullName>
    </recommendedName>
</protein>
<evidence type="ECO:0000259" key="13">
    <source>
        <dbReference type="Pfam" id="PF12849"/>
    </source>
</evidence>
<evidence type="ECO:0000256" key="3">
    <source>
        <dbReference type="ARBA" id="ARBA00008725"/>
    </source>
</evidence>
<keyword evidence="11 12" id="KW-0449">Lipoprotein</keyword>
<evidence type="ECO:0000256" key="4">
    <source>
        <dbReference type="ARBA" id="ARBA00011529"/>
    </source>
</evidence>
<comment type="function">
    <text evidence="12">Involved in the system for phosphate transport across the cytoplasmic membrane.</text>
</comment>
<accession>A0A6C2C8A0</accession>
<dbReference type="PANTHER" id="PTHR30570">
    <property type="entry name" value="PERIPLASMIC PHOSPHATE BINDING COMPONENT OF PHOSPHATE ABC TRANSPORTER"/>
    <property type="match status" value="1"/>
</dbReference>
<evidence type="ECO:0000256" key="2">
    <source>
        <dbReference type="ARBA" id="ARBA00004193"/>
    </source>
</evidence>
<proteinExistence type="inferred from homology"/>
<dbReference type="Gene3D" id="3.40.190.10">
    <property type="entry name" value="Periplasmic binding protein-like II"/>
    <property type="match status" value="2"/>
</dbReference>
<evidence type="ECO:0000313" key="15">
    <source>
        <dbReference type="Proteomes" id="UP000371977"/>
    </source>
</evidence>
<keyword evidence="6 12" id="KW-1003">Cell membrane</keyword>
<dbReference type="GO" id="GO:0006817">
    <property type="term" value="P:phosphate ion transport"/>
    <property type="evidence" value="ECO:0007669"/>
    <property type="project" value="UniProtKB-UniRule"/>
</dbReference>
<dbReference type="InterPro" id="IPR050811">
    <property type="entry name" value="Phosphate_ABC_transporter"/>
</dbReference>
<evidence type="ECO:0000256" key="1">
    <source>
        <dbReference type="ARBA" id="ARBA00002841"/>
    </source>
</evidence>
<keyword evidence="5 12" id="KW-0813">Transport</keyword>
<comment type="subcellular location">
    <subcellularLocation>
        <location evidence="2 12">Cell membrane</location>
        <topology evidence="2 12">Lipid-anchor</topology>
    </subcellularLocation>
</comment>
<evidence type="ECO:0000256" key="9">
    <source>
        <dbReference type="ARBA" id="ARBA00023136"/>
    </source>
</evidence>
<evidence type="ECO:0000256" key="7">
    <source>
        <dbReference type="ARBA" id="ARBA00022592"/>
    </source>
</evidence>
<dbReference type="AlphaFoldDB" id="A0A6C2C8A0"/>
<name>A0A6C2C8A0_9LACO</name>
<evidence type="ECO:0000256" key="6">
    <source>
        <dbReference type="ARBA" id="ARBA00022475"/>
    </source>
</evidence>
<dbReference type="SUPFAM" id="SSF53850">
    <property type="entry name" value="Periplasmic binding protein-like II"/>
    <property type="match status" value="1"/>
</dbReference>
<evidence type="ECO:0000256" key="5">
    <source>
        <dbReference type="ARBA" id="ARBA00022448"/>
    </source>
</evidence>
<dbReference type="InterPro" id="IPR011862">
    <property type="entry name" value="Phos-bd"/>
</dbReference>
<evidence type="ECO:0000313" key="14">
    <source>
        <dbReference type="EMBL" id="TYC49852.1"/>
    </source>
</evidence>
<gene>
    <name evidence="14" type="primary">pstS</name>
    <name evidence="14" type="ORF">ESZ50_04485</name>
</gene>
<dbReference type="GO" id="GO:0042301">
    <property type="term" value="F:phosphate ion binding"/>
    <property type="evidence" value="ECO:0007669"/>
    <property type="project" value="UniProtKB-UniRule"/>
</dbReference>
<sequence length="290" mass="30868">MKRSWLISAVIVIIAGGLLAFGYSTRSKESGTNITAVGSTALQPLVEAAGEQFAADHFGVFVNVQGGGTGTGLAQIQSGAVDLGNSDLFAQEKQGINAKQLIDHKIAVVGVAPLVNKQAGIKNLTTEQLTEIFTKKVTNWKEVGGNDLPIVLVNRVAGSGTRATFEKWGLNGAQSAEAQEQDSSGMVRSIVNSTPGAVSYAAFSYLDKTVDVPTLNGVTPNNANVQSGAWPIWSYEHIYTKDQPKGEVKAFLEYLTSTKVQSTIVPQLGYISIHDMQIERSVDGKITQVK</sequence>
<dbReference type="InterPro" id="IPR024370">
    <property type="entry name" value="PBP_domain"/>
</dbReference>
<dbReference type="PANTHER" id="PTHR30570:SF4">
    <property type="entry name" value="PHOSPHATE-BINDING PROTEIN PSTS 1"/>
    <property type="match status" value="1"/>
</dbReference>
<keyword evidence="15" id="KW-1185">Reference proteome</keyword>
<dbReference type="Pfam" id="PF12849">
    <property type="entry name" value="PBP_like_2"/>
    <property type="match status" value="1"/>
</dbReference>
<comment type="subunit">
    <text evidence="4 12">The complex is composed of two ATP-binding proteins (PstB), two transmembrane proteins (PstC and PstA) and a solute-binding protein (PstS).</text>
</comment>
<dbReference type="Proteomes" id="UP000371977">
    <property type="component" value="Unassembled WGS sequence"/>
</dbReference>
<keyword evidence="7 12" id="KW-0592">Phosphate transport</keyword>
<keyword evidence="10 12" id="KW-0564">Palmitate</keyword>
<organism evidence="14 15">
    <name type="scientific">Weissella muntiaci</name>
    <dbReference type="NCBI Taxonomy" id="2508881"/>
    <lineage>
        <taxon>Bacteria</taxon>
        <taxon>Bacillati</taxon>
        <taxon>Bacillota</taxon>
        <taxon>Bacilli</taxon>
        <taxon>Lactobacillales</taxon>
        <taxon>Lactobacillaceae</taxon>
        <taxon>Weissella</taxon>
    </lineage>
</organism>
<evidence type="ECO:0000256" key="10">
    <source>
        <dbReference type="ARBA" id="ARBA00023139"/>
    </source>
</evidence>
<keyword evidence="8" id="KW-0732">Signal</keyword>